<organism evidence="2 3">
    <name type="scientific">Magnusiomyces paraingens</name>
    <dbReference type="NCBI Taxonomy" id="2606893"/>
    <lineage>
        <taxon>Eukaryota</taxon>
        <taxon>Fungi</taxon>
        <taxon>Dikarya</taxon>
        <taxon>Ascomycota</taxon>
        <taxon>Saccharomycotina</taxon>
        <taxon>Dipodascomycetes</taxon>
        <taxon>Dipodascales</taxon>
        <taxon>Dipodascaceae</taxon>
        <taxon>Magnusiomyces</taxon>
    </lineage>
</organism>
<dbReference type="GeneID" id="43582702"/>
<dbReference type="Pfam" id="PF04090">
    <property type="entry name" value="Rrn11"/>
    <property type="match status" value="1"/>
</dbReference>
<protein>
    <submittedName>
        <fullName evidence="2">Uncharacterized protein</fullName>
    </submittedName>
</protein>
<reference evidence="2 3" key="1">
    <citation type="submission" date="2019-09" db="EMBL/GenBank/DDBJ databases">
        <authorList>
            <person name="Brejova B."/>
        </authorList>
    </citation>
    <scope>NUCLEOTIDE SEQUENCE [LARGE SCALE GENOMIC DNA]</scope>
</reference>
<feature type="compositionally biased region" description="Low complexity" evidence="1">
    <location>
        <begin position="83"/>
        <end position="98"/>
    </location>
</feature>
<dbReference type="Proteomes" id="UP000398389">
    <property type="component" value="Unassembled WGS sequence"/>
</dbReference>
<evidence type="ECO:0000313" key="3">
    <source>
        <dbReference type="Proteomes" id="UP000398389"/>
    </source>
</evidence>
<feature type="compositionally biased region" description="Basic residues" evidence="1">
    <location>
        <begin position="69"/>
        <end position="82"/>
    </location>
</feature>
<evidence type="ECO:0000313" key="2">
    <source>
        <dbReference type="EMBL" id="VVT54061.1"/>
    </source>
</evidence>
<dbReference type="GO" id="GO:0001164">
    <property type="term" value="F:RNA polymerase I core promoter sequence-specific DNA binding"/>
    <property type="evidence" value="ECO:0007669"/>
    <property type="project" value="InterPro"/>
</dbReference>
<name>A0A5E8BSQ8_9ASCO</name>
<dbReference type="InterPro" id="IPR007224">
    <property type="entry name" value="TIF_Rrn11"/>
</dbReference>
<dbReference type="GO" id="GO:0001181">
    <property type="term" value="F:RNA polymerase I general transcription initiation factor activity"/>
    <property type="evidence" value="ECO:0007669"/>
    <property type="project" value="InterPro"/>
</dbReference>
<dbReference type="EMBL" id="CABVLU010000003">
    <property type="protein sequence ID" value="VVT54061.1"/>
    <property type="molecule type" value="Genomic_DNA"/>
</dbReference>
<proteinExistence type="predicted"/>
<sequence length="545" mass="63102">MEPLHISLLTPSILKNKTVRRFHYEEQREIRQWYKTNRNDLSDIRDNPHYCYKGLFVQTESRSSSSKSASKKKSNSGKKSNKVSKFSNSKRSSDMSSSGQTTVNLDEKGEDEDEDAIEANSVIEPLRFRGLYTRNLYDLLGRLKPKYQSNTKEFKGFSADNFSDIERSSDSDEENFYSPAFEINENNSESLLGVDSQEISTFHLLKDQKSRISKNLSNPELLGDSLRRKKQDLLFRCELSGIESLPQPLKVGKIRRESPRVQMLMKSLSSTTLQFLSKNRSRNDFKNKNIPTADYNHFKLPREDDVFINFHSCAKLNNNSGQKITEAVTAKQMVANILCKSILDKKYELARRALGIYVRHDDSDMRLVYSAALKILDYRKTEKRSNVLNQNGDIENGDVNEISEDEELIRWMIVAYPSMIEYFQLSRSFPKNIEYAQLYVMKMLYKPEPRGYNEAIDYLDDLLRKAPYLDEPVFYLLRAFANTQKAYDENADTSERLKAIDSIQNDYQNVHELGGEGFYPKDLITLQRKNIGKLQKSLVNDEESN</sequence>
<dbReference type="AlphaFoldDB" id="A0A5E8BSQ8"/>
<keyword evidence="3" id="KW-1185">Reference proteome</keyword>
<accession>A0A5E8BSQ8</accession>
<dbReference type="OrthoDB" id="2159786at2759"/>
<evidence type="ECO:0000256" key="1">
    <source>
        <dbReference type="SAM" id="MobiDB-lite"/>
    </source>
</evidence>
<gene>
    <name evidence="2" type="ORF">SAPINGB_P003887</name>
</gene>
<dbReference type="RefSeq" id="XP_031854493.1">
    <property type="nucleotide sequence ID" value="XM_031998602.1"/>
</dbReference>
<feature type="region of interest" description="Disordered" evidence="1">
    <location>
        <begin position="62"/>
        <end position="116"/>
    </location>
</feature>